<organism evidence="2 3">
    <name type="scientific">Francisella halioticida</name>
    <dbReference type="NCBI Taxonomy" id="549298"/>
    <lineage>
        <taxon>Bacteria</taxon>
        <taxon>Pseudomonadati</taxon>
        <taxon>Pseudomonadota</taxon>
        <taxon>Gammaproteobacteria</taxon>
        <taxon>Thiotrichales</taxon>
        <taxon>Francisellaceae</taxon>
        <taxon>Francisella</taxon>
    </lineage>
</organism>
<protein>
    <submittedName>
        <fullName evidence="2">ISAs1 family transposase</fullName>
    </submittedName>
</protein>
<dbReference type="RefSeq" id="WP_088773327.1">
    <property type="nucleotide sequence ID" value="NZ_CP022132.1"/>
</dbReference>
<sequence length="294" mass="33702">MFGLISPDEISQLTQDIISKFFTTQKQHICIDGKSMRGNKSKAKGIRPVQIVSAWSETLGISLSEVSVDKKSNEITAIPLLLDILDIDGSTISIDAMGTQKEIAEKIIDKNAHYVLALKGNKGKFFDTVQSYMQEHGQTSKDLKSDYFDESHGRCVRRRFFAVDIPDHIQDINEFKNLKSIIATENISMRSADAPVTSEWRYFITDHDKNETLIPDYVRGHWGVENKLHWQLDVHLGDDKDKKLDRNATENISRIKRLLLNLVKKNDANSKKSVRSRLKMMLWDEEYFLKILST</sequence>
<proteinExistence type="predicted"/>
<evidence type="ECO:0000313" key="3">
    <source>
        <dbReference type="Proteomes" id="UP000249910"/>
    </source>
</evidence>
<dbReference type="PANTHER" id="PTHR30298:SF0">
    <property type="entry name" value="PROTEIN YBFL-RELATED"/>
    <property type="match status" value="1"/>
</dbReference>
<evidence type="ECO:0000313" key="2">
    <source>
        <dbReference type="EMBL" id="ASG68868.1"/>
    </source>
</evidence>
<dbReference type="Proteomes" id="UP000249910">
    <property type="component" value="Chromosome"/>
</dbReference>
<evidence type="ECO:0000259" key="1">
    <source>
        <dbReference type="Pfam" id="PF01609"/>
    </source>
</evidence>
<dbReference type="InterPro" id="IPR002559">
    <property type="entry name" value="Transposase_11"/>
</dbReference>
<keyword evidence="3" id="KW-1185">Reference proteome</keyword>
<dbReference type="PANTHER" id="PTHR30298">
    <property type="entry name" value="H REPEAT-ASSOCIATED PREDICTED TRANSPOSASE"/>
    <property type="match status" value="1"/>
</dbReference>
<dbReference type="Pfam" id="PF01609">
    <property type="entry name" value="DDE_Tnp_1"/>
    <property type="match status" value="1"/>
</dbReference>
<reference evidence="2 3" key="1">
    <citation type="submission" date="2017-06" db="EMBL/GenBank/DDBJ databases">
        <title>Complete genome of Francisella halioticida.</title>
        <authorList>
            <person name="Sjodin A."/>
        </authorList>
    </citation>
    <scope>NUCLEOTIDE SEQUENCE [LARGE SCALE GENOMIC DNA]</scope>
    <source>
        <strain evidence="2 3">DSM 23729</strain>
    </source>
</reference>
<name>A0ABN5B2R0_9GAMM</name>
<accession>A0ABN5B2R0</accession>
<dbReference type="InterPro" id="IPR047647">
    <property type="entry name" value="ISAs1_transpos"/>
</dbReference>
<dbReference type="EMBL" id="CP022132">
    <property type="protein sequence ID" value="ASG68868.1"/>
    <property type="molecule type" value="Genomic_DNA"/>
</dbReference>
<dbReference type="InterPro" id="IPR051698">
    <property type="entry name" value="Transposase_11-like"/>
</dbReference>
<feature type="domain" description="Transposase IS4-like" evidence="1">
    <location>
        <begin position="25"/>
        <end position="259"/>
    </location>
</feature>
<gene>
    <name evidence="2" type="ORF">CDV26_11220</name>
</gene>
<dbReference type="NCBIfam" id="NF033564">
    <property type="entry name" value="transpos_ISAs1"/>
    <property type="match status" value="1"/>
</dbReference>